<keyword evidence="4" id="KW-1185">Reference proteome</keyword>
<dbReference type="PATRIC" id="fig|883114.3.peg.1644"/>
<dbReference type="PANTHER" id="PTHR43054:SF1">
    <property type="entry name" value="SCYLLO-INOSITOL 2-DEHYDROGENASE (NADP(+)) IOLU"/>
    <property type="match status" value="1"/>
</dbReference>
<name>H3NQN7_9FIRM</name>
<evidence type="ECO:0000313" key="3">
    <source>
        <dbReference type="EMBL" id="EHR32122.1"/>
    </source>
</evidence>
<feature type="domain" description="Gfo/Idh/MocA-like oxidoreductase N-terminal" evidence="1">
    <location>
        <begin position="2"/>
        <end position="117"/>
    </location>
</feature>
<dbReference type="eggNOG" id="COG0673">
    <property type="taxonomic scope" value="Bacteria"/>
</dbReference>
<dbReference type="Gene3D" id="3.30.360.10">
    <property type="entry name" value="Dihydrodipicolinate Reductase, domain 2"/>
    <property type="match status" value="1"/>
</dbReference>
<evidence type="ECO:0000259" key="1">
    <source>
        <dbReference type="Pfam" id="PF01408"/>
    </source>
</evidence>
<dbReference type="OrthoDB" id="9783105at2"/>
<dbReference type="HOGENOM" id="CLU_023194_7_0_9"/>
<dbReference type="AlphaFoldDB" id="H3NQN7"/>
<dbReference type="SUPFAM" id="SSF55347">
    <property type="entry name" value="Glyceraldehyde-3-phosphate dehydrogenase-like, C-terminal domain"/>
    <property type="match status" value="1"/>
</dbReference>
<dbReference type="RefSeq" id="WP_005399163.1">
    <property type="nucleotide sequence ID" value="NZ_JH601088.1"/>
</dbReference>
<gene>
    <name evidence="3" type="ORF">HMPREF9709_01648</name>
</gene>
<sequence>MKLGIIGAGGIVKVFLESVKEIEGIELKGICSRPGSKEKLQVICAANGIEDCYEDATEMLEKADIDTVYVATPNNTHYFYAKQALLAGKNVINEKPFASNYDEARELKEIALKNHLYIFEAVTTRYFPNTKKVKEEIKNIGKVKIANFNYSQYSSRYDAFREGNITPTFSPQFSGGALMDINIYNVNFAALMFGRPENVYYFANIENDIDTSGILILEYDGFKVVCIGAKDSKSPLSATIQGEDGCIEIRNSVNALSEYRVILNRNYPGGRVHQNDGEIYNFQGNSDVMFYELVEIKKIIESKNYERMEELLEISLITMEIVTKARKHTGIVFPSDK</sequence>
<dbReference type="STRING" id="883114.HMPREF9709_01648"/>
<dbReference type="InterPro" id="IPR036291">
    <property type="entry name" value="NAD(P)-bd_dom_sf"/>
</dbReference>
<feature type="domain" description="GFO/IDH/MocA-like oxidoreductase" evidence="2">
    <location>
        <begin position="139"/>
        <end position="248"/>
    </location>
</feature>
<proteinExistence type="predicted"/>
<reference evidence="3 4" key="1">
    <citation type="submission" date="2012-01" db="EMBL/GenBank/DDBJ databases">
        <title>The Genome Sequence of Helcococcus kunzii ATCC 51366.</title>
        <authorList>
            <consortium name="The Broad Institute Genome Sequencing Platform"/>
            <person name="Earl A."/>
            <person name="Ward D."/>
            <person name="Feldgarden M."/>
            <person name="Gevers D."/>
            <person name="Huys G."/>
            <person name="Young S.K."/>
            <person name="Zeng Q."/>
            <person name="Gargeya S."/>
            <person name="Fitzgerald M."/>
            <person name="Haas B."/>
            <person name="Abouelleil A."/>
            <person name="Alvarado L."/>
            <person name="Arachchi H.M."/>
            <person name="Berlin A."/>
            <person name="Chapman S.B."/>
            <person name="Gearin G."/>
            <person name="Goldberg J."/>
            <person name="Griggs A."/>
            <person name="Gujja S."/>
            <person name="Hansen M."/>
            <person name="Heiman D."/>
            <person name="Howarth C."/>
            <person name="Larimer J."/>
            <person name="Lui A."/>
            <person name="MacDonald P.J.P."/>
            <person name="McCowen C."/>
            <person name="Montmayeur A."/>
            <person name="Murphy C."/>
            <person name="Neiman D."/>
            <person name="Pearson M."/>
            <person name="Priest M."/>
            <person name="Roberts A."/>
            <person name="Saif S."/>
            <person name="Shea T."/>
            <person name="Sisk P."/>
            <person name="Stolte C."/>
            <person name="Sykes S."/>
            <person name="Wortman J."/>
            <person name="Nusbaum C."/>
            <person name="Birren B."/>
        </authorList>
    </citation>
    <scope>NUCLEOTIDE SEQUENCE [LARGE SCALE GENOMIC DNA]</scope>
    <source>
        <strain evidence="3 4">ATCC 51366</strain>
    </source>
</reference>
<organism evidence="3 4">
    <name type="scientific">Helcococcus kunzii ATCC 51366</name>
    <dbReference type="NCBI Taxonomy" id="883114"/>
    <lineage>
        <taxon>Bacteria</taxon>
        <taxon>Bacillati</taxon>
        <taxon>Bacillota</taxon>
        <taxon>Tissierellia</taxon>
        <taxon>Tissierellales</taxon>
        <taxon>Peptoniphilaceae</taxon>
        <taxon>Helcococcus</taxon>
    </lineage>
</organism>
<dbReference type="PANTHER" id="PTHR43054">
    <property type="match status" value="1"/>
</dbReference>
<evidence type="ECO:0000313" key="4">
    <source>
        <dbReference type="Proteomes" id="UP000004191"/>
    </source>
</evidence>
<protein>
    <submittedName>
        <fullName evidence="3">Uncharacterized protein</fullName>
    </submittedName>
</protein>
<dbReference type="EMBL" id="AGEI01000030">
    <property type="protein sequence ID" value="EHR32122.1"/>
    <property type="molecule type" value="Genomic_DNA"/>
</dbReference>
<dbReference type="Pfam" id="PF01408">
    <property type="entry name" value="GFO_IDH_MocA"/>
    <property type="match status" value="1"/>
</dbReference>
<dbReference type="InterPro" id="IPR000683">
    <property type="entry name" value="Gfo/Idh/MocA-like_OxRdtase_N"/>
</dbReference>
<dbReference type="Gene3D" id="3.40.50.720">
    <property type="entry name" value="NAD(P)-binding Rossmann-like Domain"/>
    <property type="match status" value="1"/>
</dbReference>
<dbReference type="Proteomes" id="UP000004191">
    <property type="component" value="Unassembled WGS sequence"/>
</dbReference>
<accession>H3NQN7</accession>
<comment type="caution">
    <text evidence="3">The sequence shown here is derived from an EMBL/GenBank/DDBJ whole genome shotgun (WGS) entry which is preliminary data.</text>
</comment>
<dbReference type="Pfam" id="PF22725">
    <property type="entry name" value="GFO_IDH_MocA_C3"/>
    <property type="match status" value="1"/>
</dbReference>
<dbReference type="GeneID" id="96999588"/>
<dbReference type="SUPFAM" id="SSF51735">
    <property type="entry name" value="NAD(P)-binding Rossmann-fold domains"/>
    <property type="match status" value="1"/>
</dbReference>
<dbReference type="GO" id="GO:0000166">
    <property type="term" value="F:nucleotide binding"/>
    <property type="evidence" value="ECO:0007669"/>
    <property type="project" value="InterPro"/>
</dbReference>
<dbReference type="InterPro" id="IPR055170">
    <property type="entry name" value="GFO_IDH_MocA-like_dom"/>
</dbReference>
<evidence type="ECO:0000259" key="2">
    <source>
        <dbReference type="Pfam" id="PF22725"/>
    </source>
</evidence>